<dbReference type="EMBL" id="VSSQ01009475">
    <property type="protein sequence ID" value="MPM41742.1"/>
    <property type="molecule type" value="Genomic_DNA"/>
</dbReference>
<accession>A0A644ZLH5</accession>
<evidence type="ECO:0000313" key="1">
    <source>
        <dbReference type="EMBL" id="MPM41742.1"/>
    </source>
</evidence>
<protein>
    <submittedName>
        <fullName evidence="1">Uncharacterized protein</fullName>
    </submittedName>
</protein>
<gene>
    <name evidence="1" type="ORF">SDC9_88401</name>
</gene>
<sequence>MGVIFHKMPKRSLFTLFVTGFFGLVVCGQRLNRNLSTPHSLFDGKSCLLVSKFVCVGVTTLYYIFYSGNKCVHFAIHQQRQSLRYGYVDQEGIL</sequence>
<proteinExistence type="predicted"/>
<organism evidence="1">
    <name type="scientific">bioreactor metagenome</name>
    <dbReference type="NCBI Taxonomy" id="1076179"/>
    <lineage>
        <taxon>unclassified sequences</taxon>
        <taxon>metagenomes</taxon>
        <taxon>ecological metagenomes</taxon>
    </lineage>
</organism>
<dbReference type="AlphaFoldDB" id="A0A644ZLH5"/>
<reference evidence="1" key="1">
    <citation type="submission" date="2019-08" db="EMBL/GenBank/DDBJ databases">
        <authorList>
            <person name="Kucharzyk K."/>
            <person name="Murdoch R.W."/>
            <person name="Higgins S."/>
            <person name="Loffler F."/>
        </authorList>
    </citation>
    <scope>NUCLEOTIDE SEQUENCE</scope>
</reference>
<name>A0A644ZLH5_9ZZZZ</name>
<comment type="caution">
    <text evidence="1">The sequence shown here is derived from an EMBL/GenBank/DDBJ whole genome shotgun (WGS) entry which is preliminary data.</text>
</comment>